<evidence type="ECO:0000256" key="4">
    <source>
        <dbReference type="ARBA" id="ARBA00023002"/>
    </source>
</evidence>
<dbReference type="PRINTS" id="PR00407">
    <property type="entry name" value="EUMOPTERIN"/>
</dbReference>
<evidence type="ECO:0000313" key="8">
    <source>
        <dbReference type="Proteomes" id="UP000250140"/>
    </source>
</evidence>
<proteinExistence type="predicted"/>
<dbReference type="GO" id="GO:0043546">
    <property type="term" value="F:molybdopterin cofactor binding"/>
    <property type="evidence" value="ECO:0007669"/>
    <property type="project" value="TreeGrafter"/>
</dbReference>
<comment type="cofactor">
    <cofactor evidence="1">
        <name>Mo-molybdopterin</name>
        <dbReference type="ChEBI" id="CHEBI:71302"/>
    </cofactor>
</comment>
<dbReference type="PANTHER" id="PTHR19372:SF7">
    <property type="entry name" value="SULFITE OXIDASE, MITOCHONDRIAL"/>
    <property type="match status" value="1"/>
</dbReference>
<dbReference type="FunFam" id="3.90.420.10:FF:000002">
    <property type="entry name" value="sulfite oxidase, mitochondrial"/>
    <property type="match status" value="1"/>
</dbReference>
<evidence type="ECO:0000256" key="2">
    <source>
        <dbReference type="ARBA" id="ARBA00022505"/>
    </source>
</evidence>
<name>A0A8E2JU90_9PEZI</name>
<dbReference type="Pfam" id="PF00174">
    <property type="entry name" value="Oxidored_molyb"/>
    <property type="match status" value="1"/>
</dbReference>
<keyword evidence="2" id="KW-0500">Molybdenum</keyword>
<dbReference type="GO" id="GO:0006790">
    <property type="term" value="P:sulfur compound metabolic process"/>
    <property type="evidence" value="ECO:0007669"/>
    <property type="project" value="TreeGrafter"/>
</dbReference>
<dbReference type="InterPro" id="IPR005066">
    <property type="entry name" value="MoCF_OxRdtse_dimer"/>
</dbReference>
<accession>A0A8E2JU90</accession>
<evidence type="ECO:0000259" key="5">
    <source>
        <dbReference type="Pfam" id="PF00174"/>
    </source>
</evidence>
<evidence type="ECO:0000259" key="6">
    <source>
        <dbReference type="Pfam" id="PF03404"/>
    </source>
</evidence>
<feature type="domain" description="Oxidoreductase molybdopterin-binding" evidence="5">
    <location>
        <begin position="36"/>
        <end position="216"/>
    </location>
</feature>
<reference evidence="7 8" key="1">
    <citation type="journal article" date="2016" name="Nat. Commun.">
        <title>Ectomycorrhizal ecology is imprinted in the genome of the dominant symbiotic fungus Cenococcum geophilum.</title>
        <authorList>
            <consortium name="DOE Joint Genome Institute"/>
            <person name="Peter M."/>
            <person name="Kohler A."/>
            <person name="Ohm R.A."/>
            <person name="Kuo A."/>
            <person name="Krutzmann J."/>
            <person name="Morin E."/>
            <person name="Arend M."/>
            <person name="Barry K.W."/>
            <person name="Binder M."/>
            <person name="Choi C."/>
            <person name="Clum A."/>
            <person name="Copeland A."/>
            <person name="Grisel N."/>
            <person name="Haridas S."/>
            <person name="Kipfer T."/>
            <person name="LaButti K."/>
            <person name="Lindquist E."/>
            <person name="Lipzen A."/>
            <person name="Maire R."/>
            <person name="Meier B."/>
            <person name="Mihaltcheva S."/>
            <person name="Molinier V."/>
            <person name="Murat C."/>
            <person name="Poggeler S."/>
            <person name="Quandt C.A."/>
            <person name="Sperisen C."/>
            <person name="Tritt A."/>
            <person name="Tisserant E."/>
            <person name="Crous P.W."/>
            <person name="Henrissat B."/>
            <person name="Nehls U."/>
            <person name="Egli S."/>
            <person name="Spatafora J.W."/>
            <person name="Grigoriev I.V."/>
            <person name="Martin F.M."/>
        </authorList>
    </citation>
    <scope>NUCLEOTIDE SEQUENCE [LARGE SCALE GENOMIC DNA]</scope>
    <source>
        <strain evidence="7 8">CBS 207.34</strain>
    </source>
</reference>
<dbReference type="InterPro" id="IPR014756">
    <property type="entry name" value="Ig_E-set"/>
</dbReference>
<evidence type="ECO:0000256" key="3">
    <source>
        <dbReference type="ARBA" id="ARBA00022723"/>
    </source>
</evidence>
<feature type="domain" description="Moybdenum cofactor oxidoreductase dimerisation" evidence="6">
    <location>
        <begin position="243"/>
        <end position="365"/>
    </location>
</feature>
<dbReference type="Gene3D" id="2.60.40.650">
    <property type="match status" value="1"/>
</dbReference>
<dbReference type="GO" id="GO:0020037">
    <property type="term" value="F:heme binding"/>
    <property type="evidence" value="ECO:0007669"/>
    <property type="project" value="TreeGrafter"/>
</dbReference>
<dbReference type="Proteomes" id="UP000250140">
    <property type="component" value="Unassembled WGS sequence"/>
</dbReference>
<dbReference type="GO" id="GO:0030151">
    <property type="term" value="F:molybdenum ion binding"/>
    <property type="evidence" value="ECO:0007669"/>
    <property type="project" value="InterPro"/>
</dbReference>
<dbReference type="OrthoDB" id="10051395at2759"/>
<dbReference type="Pfam" id="PF03404">
    <property type="entry name" value="Mo-co_dimer"/>
    <property type="match status" value="1"/>
</dbReference>
<keyword evidence="8" id="KW-1185">Reference proteome</keyword>
<dbReference type="SUPFAM" id="SSF81296">
    <property type="entry name" value="E set domains"/>
    <property type="match status" value="1"/>
</dbReference>
<dbReference type="SUPFAM" id="SSF56524">
    <property type="entry name" value="Oxidoreductase molybdopterin-binding domain"/>
    <property type="match status" value="1"/>
</dbReference>
<gene>
    <name evidence="7" type="ORF">AOQ84DRAFT_388220</name>
</gene>
<keyword evidence="3" id="KW-0479">Metal-binding</keyword>
<dbReference type="PANTHER" id="PTHR19372">
    <property type="entry name" value="SULFITE REDUCTASE"/>
    <property type="match status" value="1"/>
</dbReference>
<organism evidence="7 8">
    <name type="scientific">Glonium stellatum</name>
    <dbReference type="NCBI Taxonomy" id="574774"/>
    <lineage>
        <taxon>Eukaryota</taxon>
        <taxon>Fungi</taxon>
        <taxon>Dikarya</taxon>
        <taxon>Ascomycota</taxon>
        <taxon>Pezizomycotina</taxon>
        <taxon>Dothideomycetes</taxon>
        <taxon>Pleosporomycetidae</taxon>
        <taxon>Gloniales</taxon>
        <taxon>Gloniaceae</taxon>
        <taxon>Glonium</taxon>
    </lineage>
</organism>
<dbReference type="Gene3D" id="3.90.420.10">
    <property type="entry name" value="Oxidoreductase, molybdopterin-binding domain"/>
    <property type="match status" value="1"/>
</dbReference>
<keyword evidence="4" id="KW-0560">Oxidoreductase</keyword>
<dbReference type="InterPro" id="IPR000572">
    <property type="entry name" value="OxRdtase_Mopterin-bd_dom"/>
</dbReference>
<sequence>MVTLEYTVEKPLNREPPVEQLISSFITEKDGYDRNHGPIPYLDAATHRVGVYGAVSNILSLSIPDLSSLPQHTVICALQCAGNRRHTMRTKLKEVNGIDWFDGAVMNCRWRGPRLRDVLLKSGVKIPRDKWSSAHVAFACFQTPCQDDEWYGASIELERAMREDADVILALEMNNKPLAPNHGYPVRVITPGIAGARSVKWLDRITVQLTESPNYYQQHDYKILPPEADCVEKAKNYWHRVPAIQDMPVNSVIAIPANESKVELCEDGCVEVKGYALPGGEDGPVIKVEVSADGGSTWEDAELIKCVENEEKDVSLKWAWCLWRAKVKLEKGTGKRLLSRATDKGGNVQTRCPEWNLRGVAYNGYGESKDLEVV</sequence>
<evidence type="ECO:0000313" key="7">
    <source>
        <dbReference type="EMBL" id="OCL09349.1"/>
    </source>
</evidence>
<evidence type="ECO:0000256" key="1">
    <source>
        <dbReference type="ARBA" id="ARBA00001924"/>
    </source>
</evidence>
<dbReference type="GO" id="GO:0008482">
    <property type="term" value="F:sulfite oxidase activity"/>
    <property type="evidence" value="ECO:0007669"/>
    <property type="project" value="TreeGrafter"/>
</dbReference>
<dbReference type="EMBL" id="KV749463">
    <property type="protein sequence ID" value="OCL09349.1"/>
    <property type="molecule type" value="Genomic_DNA"/>
</dbReference>
<dbReference type="InterPro" id="IPR036374">
    <property type="entry name" value="OxRdtase_Mopterin-bd_sf"/>
</dbReference>
<protein>
    <submittedName>
        <fullName evidence="7">Sulfite oxidase-like protein</fullName>
    </submittedName>
</protein>
<dbReference type="AlphaFoldDB" id="A0A8E2JU90"/>
<dbReference type="GO" id="GO:0005739">
    <property type="term" value="C:mitochondrion"/>
    <property type="evidence" value="ECO:0007669"/>
    <property type="project" value="TreeGrafter"/>
</dbReference>
<dbReference type="InterPro" id="IPR008335">
    <property type="entry name" value="Mopterin_OxRdtase_euk"/>
</dbReference>